<dbReference type="PANTHER" id="PTHR46124">
    <property type="entry name" value="D-AMINOACYL-TRNA DEACYLASE"/>
    <property type="match status" value="1"/>
</dbReference>
<proteinExistence type="inferred from homology"/>
<evidence type="ECO:0000313" key="5">
    <source>
        <dbReference type="EMBL" id="MCK9684408.1"/>
    </source>
</evidence>
<dbReference type="EMBL" id="JAJLJH010000001">
    <property type="protein sequence ID" value="MCK9684408.1"/>
    <property type="molecule type" value="Genomic_DNA"/>
</dbReference>
<organism evidence="5 6">
    <name type="scientific">Scleromatobacter humisilvae</name>
    <dbReference type="NCBI Taxonomy" id="2897159"/>
    <lineage>
        <taxon>Bacteria</taxon>
        <taxon>Pseudomonadati</taxon>
        <taxon>Pseudomonadota</taxon>
        <taxon>Betaproteobacteria</taxon>
        <taxon>Burkholderiales</taxon>
        <taxon>Sphaerotilaceae</taxon>
        <taxon>Scleromatobacter</taxon>
    </lineage>
</organism>
<dbReference type="AlphaFoldDB" id="A0A9X2BXB7"/>
<comment type="similarity">
    <text evidence="1">Belongs to the metallo-dependent hydrolases superfamily. TatD-type hydrolase family.</text>
</comment>
<keyword evidence="2 4" id="KW-0479">Metal-binding</keyword>
<dbReference type="Gene3D" id="3.20.20.140">
    <property type="entry name" value="Metal-dependent hydrolases"/>
    <property type="match status" value="1"/>
</dbReference>
<dbReference type="PIRSF" id="PIRSF005902">
    <property type="entry name" value="DNase_TatD"/>
    <property type="match status" value="1"/>
</dbReference>
<evidence type="ECO:0000256" key="1">
    <source>
        <dbReference type="ARBA" id="ARBA00009275"/>
    </source>
</evidence>
<dbReference type="GO" id="GO:0046872">
    <property type="term" value="F:metal ion binding"/>
    <property type="evidence" value="ECO:0007669"/>
    <property type="project" value="UniProtKB-KW"/>
</dbReference>
<feature type="binding site" evidence="4">
    <location>
        <position position="164"/>
    </location>
    <ligand>
        <name>a divalent metal cation</name>
        <dbReference type="ChEBI" id="CHEBI:60240"/>
        <label>2</label>
    </ligand>
</feature>
<evidence type="ECO:0000313" key="6">
    <source>
        <dbReference type="Proteomes" id="UP001139353"/>
    </source>
</evidence>
<feature type="binding site" evidence="4">
    <location>
        <position position="141"/>
    </location>
    <ligand>
        <name>a divalent metal cation</name>
        <dbReference type="ChEBI" id="CHEBI:60240"/>
        <label>2</label>
    </ligand>
</feature>
<dbReference type="Proteomes" id="UP001139353">
    <property type="component" value="Unassembled WGS sequence"/>
</dbReference>
<sequence length="283" mass="30834">MPDESAPPQWIDTHCHLDAREFDADRAAVVARADAAGVTMQVIPAVGVFNFDTVRNLAHEHRLAYALGIHPLCVGDAPDEDLDRLEQALQAHKDDPRLVAIGEIGVDLFVPGLIAIRPRQEHFYREQLKLARRFGLPVLTHVRRSADAVLAGLRRIEVPGGIAHAFNGSDQQAGHFVDRGFRLGFGGSVTFETAQQIRRIAASVPASALVLETDSPDIPPHWLYRTAAERESRSPALPQARNEPAEVARIAESLAALRGMSLTELSALTRANALAVMPRLATL</sequence>
<dbReference type="InterPro" id="IPR001130">
    <property type="entry name" value="TatD-like"/>
</dbReference>
<feature type="binding site" evidence="4">
    <location>
        <position position="16"/>
    </location>
    <ligand>
        <name>a divalent metal cation</name>
        <dbReference type="ChEBI" id="CHEBI:60240"/>
        <label>1</label>
    </ligand>
</feature>
<dbReference type="InterPro" id="IPR032466">
    <property type="entry name" value="Metal_Hydrolase"/>
</dbReference>
<dbReference type="RefSeq" id="WP_275680439.1">
    <property type="nucleotide sequence ID" value="NZ_JAJLJH010000001.1"/>
</dbReference>
<comment type="caution">
    <text evidence="5">The sequence shown here is derived from an EMBL/GenBank/DDBJ whole genome shotgun (WGS) entry which is preliminary data.</text>
</comment>
<evidence type="ECO:0000256" key="3">
    <source>
        <dbReference type="ARBA" id="ARBA00022801"/>
    </source>
</evidence>
<feature type="binding site" evidence="4">
    <location>
        <position position="103"/>
    </location>
    <ligand>
        <name>a divalent metal cation</name>
        <dbReference type="ChEBI" id="CHEBI:60240"/>
        <label>1</label>
    </ligand>
</feature>
<dbReference type="SUPFAM" id="SSF51556">
    <property type="entry name" value="Metallo-dependent hydrolases"/>
    <property type="match status" value="1"/>
</dbReference>
<feature type="binding site" evidence="4">
    <location>
        <position position="214"/>
    </location>
    <ligand>
        <name>a divalent metal cation</name>
        <dbReference type="ChEBI" id="CHEBI:60240"/>
        <label>1</label>
    </ligand>
</feature>
<accession>A0A9X2BXB7</accession>
<protein>
    <submittedName>
        <fullName evidence="5">TatD family hydrolase</fullName>
    </submittedName>
</protein>
<feature type="binding site" evidence="4">
    <location>
        <position position="14"/>
    </location>
    <ligand>
        <name>a divalent metal cation</name>
        <dbReference type="ChEBI" id="CHEBI:60240"/>
        <label>1</label>
    </ligand>
</feature>
<evidence type="ECO:0000256" key="2">
    <source>
        <dbReference type="ARBA" id="ARBA00022723"/>
    </source>
</evidence>
<dbReference type="CDD" id="cd01310">
    <property type="entry name" value="TatD_DNAse"/>
    <property type="match status" value="1"/>
</dbReference>
<dbReference type="FunFam" id="3.20.20.140:FF:000005">
    <property type="entry name" value="TatD family hydrolase"/>
    <property type="match status" value="1"/>
</dbReference>
<gene>
    <name evidence="5" type="ORF">LPC04_01655</name>
</gene>
<evidence type="ECO:0000256" key="4">
    <source>
        <dbReference type="PIRSR" id="PIRSR005902-1"/>
    </source>
</evidence>
<dbReference type="Pfam" id="PF01026">
    <property type="entry name" value="TatD_DNase"/>
    <property type="match status" value="1"/>
</dbReference>
<keyword evidence="3 5" id="KW-0378">Hydrolase</keyword>
<keyword evidence="6" id="KW-1185">Reference proteome</keyword>
<name>A0A9X2BXB7_9BURK</name>
<dbReference type="PANTHER" id="PTHR46124:SF2">
    <property type="entry name" value="D-AMINOACYL-TRNA DEACYLASE"/>
    <property type="match status" value="1"/>
</dbReference>
<reference evidence="5" key="1">
    <citation type="submission" date="2021-11" db="EMBL/GenBank/DDBJ databases">
        <title>BS-T2-15 a new species belonging to the Comamonadaceae family isolated from the soil of a French oak forest.</title>
        <authorList>
            <person name="Mieszkin S."/>
            <person name="Alain K."/>
        </authorList>
    </citation>
    <scope>NUCLEOTIDE SEQUENCE</scope>
    <source>
        <strain evidence="5">BS-T2-15</strain>
    </source>
</reference>
<dbReference type="GO" id="GO:0016788">
    <property type="term" value="F:hydrolase activity, acting on ester bonds"/>
    <property type="evidence" value="ECO:0007669"/>
    <property type="project" value="InterPro"/>
</dbReference>